<dbReference type="VEuPathDB" id="HostDB:ENSG00000211880"/>
<evidence type="ECO:0000313" key="4">
    <source>
        <dbReference type="Proteomes" id="UP000005640"/>
    </source>
</evidence>
<evidence type="ECO:0000313" key="2">
    <source>
        <dbReference type="EMBL" id="EAW66263.1"/>
    </source>
</evidence>
<dbReference type="EMBL" id="AC243965">
    <property type="status" value="NOT_ANNOTATED_CDS"/>
    <property type="molecule type" value="Genomic_DNA"/>
</dbReference>
<feature type="non-terminal residue" evidence="1">
    <location>
        <position position="1"/>
    </location>
</feature>
<gene>
    <name evidence="3" type="primary">TRAJ9</name>
    <name evidence="1" type="synonym">Tcr-alpha</name>
    <name evidence="2" type="ORF">hCG_2039779</name>
</gene>
<reference evidence="3" key="7">
    <citation type="submission" date="2025-05" db="UniProtKB">
        <authorList>
            <consortium name="Ensembl"/>
        </authorList>
    </citation>
    <scope>IDENTIFICATION</scope>
</reference>
<dbReference type="Proteomes" id="UP000005640">
    <property type="component" value="Chromosome 14"/>
</dbReference>
<dbReference type="AlphaFoldDB" id="A0N4Z8"/>
<reference evidence="3" key="2">
    <citation type="journal article" date="2001" name="Nature">
        <title>Initial sequencing and analysis of the human genome.</title>
        <authorList>
            <consortium name="International Human Genome Sequencing Consortium"/>
            <person name="Lander E.S."/>
            <person name="Linton L.M."/>
            <person name="Birren B."/>
            <person name="Nusbaum C."/>
            <person name="Zody M.C."/>
            <person name="Baldwin J."/>
            <person name="Devon K."/>
            <person name="Dewar K."/>
            <person name="Doyle M."/>
            <person name="FitzHugh W."/>
            <person name="Funke R."/>
            <person name="Gage D."/>
            <person name="Harris K."/>
            <person name="Heaford A."/>
            <person name="Howland J."/>
            <person name="Kann L."/>
            <person name="Lehoczky J."/>
            <person name="LeVine R."/>
            <person name="McEwan P."/>
            <person name="McKernan K."/>
            <person name="Meldrim J."/>
            <person name="Mesirov J.P."/>
            <person name="Miranda C."/>
            <person name="Morris W."/>
            <person name="Naylor J."/>
            <person name="Raymond C."/>
            <person name="Rosetti M."/>
            <person name="Santos R."/>
            <person name="Sheridan A."/>
            <person name="Sougnez C."/>
            <person name="Stange-Thomann N."/>
            <person name="Stojanovic N."/>
            <person name="Subramanian A."/>
            <person name="Wyman D."/>
            <person name="Rogers J."/>
            <person name="Sulston J."/>
            <person name="Ainscough R."/>
            <person name="Beck S."/>
            <person name="Bentley D."/>
            <person name="Burton J."/>
            <person name="Clee C."/>
            <person name="Carter N."/>
            <person name="Coulson A."/>
            <person name="Deadman R."/>
            <person name="Deloukas P."/>
            <person name="Dunham A."/>
            <person name="Dunham I."/>
            <person name="Durbin R."/>
            <person name="French L."/>
            <person name="Grafham D."/>
            <person name="Gregory S."/>
            <person name="Hubbard T."/>
            <person name="Humphray S."/>
            <person name="Hunt A."/>
            <person name="Jones M."/>
            <person name="Lloyd C."/>
            <person name="McMurray A."/>
            <person name="Matthews L."/>
            <person name="Mercer S."/>
            <person name="Milne S."/>
            <person name="Mullikin J.C."/>
            <person name="Mungall A."/>
            <person name="Plumb R."/>
            <person name="Ross M."/>
            <person name="Shownkeen R."/>
            <person name="Sims S."/>
            <person name="Waterston R.H."/>
            <person name="Wilson R.K."/>
            <person name="Hillier L.W."/>
            <person name="McPherson J.D."/>
            <person name="Marra M.A."/>
            <person name="Mardis E.R."/>
            <person name="Fulton L.A."/>
            <person name="Chinwalla A.T."/>
            <person name="Pepin K.H."/>
            <person name="Gish W.R."/>
            <person name="Chissoe S.L."/>
            <person name="Wendl M.C."/>
            <person name="Delehaunty K.D."/>
            <person name="Miner T.L."/>
            <person name="Delehaunty A."/>
            <person name="Kramer J.B."/>
            <person name="Cook L.L."/>
            <person name="Fulton R.S."/>
            <person name="Johnson D.L."/>
            <person name="Minx P.J."/>
            <person name="Clifton S.W."/>
            <person name="Hawkins T."/>
            <person name="Branscomb E."/>
            <person name="Predki P."/>
            <person name="Richardson P."/>
            <person name="Wenning S."/>
            <person name="Slezak T."/>
            <person name="Doggett N."/>
            <person name="Cheng J.F."/>
            <person name="Olsen A."/>
            <person name="Lucas S."/>
            <person name="Elkin C."/>
            <person name="Uberbacher E."/>
            <person name="Frazier M."/>
            <person name="Gibbs R.A."/>
            <person name="Muzny D.M."/>
            <person name="Scherer S.E."/>
            <person name="Bouck J.B."/>
            <person name="Sodergren E.J."/>
            <person name="Worley K.C."/>
            <person name="Rives C.M."/>
            <person name="Gorrell J.H."/>
            <person name="Metzker M.L."/>
            <person name="Naylor S.L."/>
            <person name="Kucherlapati R.S."/>
            <person name="Nelson D.L."/>
            <person name="Weinstock G.M."/>
            <person name="Sakaki Y."/>
            <person name="Fujiyama A."/>
            <person name="Hattori M."/>
            <person name="Yada T."/>
            <person name="Toyoda A."/>
            <person name="Itoh T."/>
            <person name="Kawagoe C."/>
            <person name="Watanabe H."/>
            <person name="Totoki Y."/>
            <person name="Taylor T."/>
            <person name="Weissenbach J."/>
            <person name="Heilig R."/>
            <person name="Saurin W."/>
            <person name="Artiguenave F."/>
            <person name="Brottier P."/>
            <person name="Bruls T."/>
            <person name="Pelletier E."/>
            <person name="Robert C."/>
            <person name="Wincker P."/>
            <person name="Smith D.R."/>
            <person name="Doucette-Stamm L."/>
            <person name="Rubenfield M."/>
            <person name="Weinstock K."/>
            <person name="Lee H.M."/>
            <person name="Dubois J."/>
            <person name="Rosenthal A."/>
            <person name="Platzer M."/>
            <person name="Nyakatura G."/>
            <person name="Taudien S."/>
            <person name="Rump A."/>
            <person name="Yang H."/>
            <person name="Yu J."/>
            <person name="Wang J."/>
            <person name="Huang G."/>
            <person name="Gu J."/>
            <person name="Hood L."/>
            <person name="Rowen L."/>
            <person name="Madan A."/>
            <person name="Qin S."/>
            <person name="Davis R.W."/>
            <person name="Federspiel N.A."/>
            <person name="Abola A.P."/>
            <person name="Proctor M.J."/>
            <person name="Myers R.M."/>
            <person name="Schmutz J."/>
            <person name="Dickson M."/>
            <person name="Grimwood J."/>
            <person name="Cox D.R."/>
            <person name="Olson M.V."/>
            <person name="Kaul R."/>
            <person name="Raymond C."/>
            <person name="Shimizu N."/>
            <person name="Kawasaki K."/>
            <person name="Minoshima S."/>
            <person name="Evans G.A."/>
            <person name="Athanasiou M."/>
            <person name="Schultz R."/>
            <person name="Roe B.A."/>
            <person name="Chen F."/>
            <person name="Pan H."/>
            <person name="Ramser J."/>
            <person name="Lehrach H."/>
            <person name="Reinhardt R."/>
            <person name="McCombie W.R."/>
            <person name="de la Bastide M."/>
            <person name="Dedhia N."/>
            <person name="Blocker H."/>
            <person name="Hornischer K."/>
            <person name="Nordsiek G."/>
            <person name="Agarwala R."/>
            <person name="Aravind L."/>
            <person name="Bailey J.A."/>
            <person name="Bateman A."/>
            <person name="Batzoglou S."/>
            <person name="Birney E."/>
            <person name="Bork P."/>
            <person name="Brown D.G."/>
            <person name="Burge C.B."/>
            <person name="Cerutti L."/>
            <person name="Chen H.C."/>
            <person name="Church D."/>
            <person name="Clamp M."/>
            <person name="Copley R.R."/>
            <person name="Doerks T."/>
            <person name="Eddy S.R."/>
            <person name="Eichler E.E."/>
            <person name="Furey T.S."/>
            <person name="Galagan J."/>
            <person name="Gilbert J.G."/>
            <person name="Harmon C."/>
            <person name="Hayashizaki Y."/>
            <person name="Haussler D."/>
            <person name="Hermjakob H."/>
            <person name="Hokamp K."/>
            <person name="Jang W."/>
            <person name="Johnson L.S."/>
            <person name="Jones T.A."/>
            <person name="Kasif S."/>
            <person name="Kaspryzk A."/>
            <person name="Kennedy S."/>
            <person name="Kent W.J."/>
            <person name="Kitts P."/>
            <person name="Koonin E.V."/>
            <person name="Korf I."/>
            <person name="Kulp D."/>
            <person name="Lancet D."/>
            <person name="Lowe T.M."/>
            <person name="McLysaght A."/>
            <person name="Mikkelsen T."/>
            <person name="Moran J.V."/>
            <person name="Mulder N."/>
            <person name="Pollara V.J."/>
            <person name="Ponting C.P."/>
            <person name="Schuler G."/>
            <person name="Schultz J."/>
            <person name="Slater G."/>
            <person name="Smit A.F."/>
            <person name="Stupka E."/>
            <person name="Szustakowski J."/>
            <person name="Thierry-Mieg D."/>
            <person name="Thierry-Mieg J."/>
            <person name="Wagner L."/>
            <person name="Wallis J."/>
            <person name="Wheeler R."/>
            <person name="Williams A."/>
            <person name="Wolf Y.I."/>
            <person name="Wolfe K.H."/>
            <person name="Yang S.P."/>
            <person name="Yeh R.F."/>
            <person name="Collins F."/>
            <person name="Guyer M.S."/>
            <person name="Peterson J."/>
            <person name="Felsenfeld A."/>
            <person name="Wetterstrand K.A."/>
            <person name="Patrinos A."/>
            <person name="Morgan M.J."/>
            <person name="de Jong P."/>
            <person name="Catanese J.J."/>
            <person name="Osoegawa K."/>
            <person name="Shizuya H."/>
            <person name="Choi S."/>
            <person name="Chen Y.J."/>
        </authorList>
    </citation>
    <scope>NUCLEOTIDE SEQUENCE [LARGE SCALE GENOMIC DNA]</scope>
</reference>
<sequence length="20" mass="2042">GNTGGFKTIFGAGTRLFVKA</sequence>
<protein>
    <submittedName>
        <fullName evidence="2">HCG2039779</fullName>
    </submittedName>
    <submittedName>
        <fullName evidence="1">Possible J 9 gene</fullName>
    </submittedName>
    <submittedName>
        <fullName evidence="3">T cell receptor alpha joining 9</fullName>
    </submittedName>
</protein>
<keyword evidence="4" id="KW-1185">Reference proteome</keyword>
<accession>A0N4Z8</accession>
<dbReference type="BioMuta" id="TRAJ9"/>
<dbReference type="Ensembl" id="ENST00000390528.1">
    <property type="protein sequence ID" value="ENSP00000451766.1"/>
    <property type="gene ID" value="ENSG00000211880.1"/>
</dbReference>
<feature type="non-terminal residue" evidence="1">
    <location>
        <position position="20"/>
    </location>
</feature>
<evidence type="ECO:0000313" key="1">
    <source>
        <dbReference type="EMBL" id="AAB86785.1"/>
    </source>
</evidence>
<dbReference type="ChiTaRS" id="TRAJ9">
    <property type="organism name" value="human"/>
</dbReference>
<dbReference type="EMBL" id="CH471078">
    <property type="protein sequence ID" value="EAW66263.1"/>
    <property type="molecule type" value="Genomic_DNA"/>
</dbReference>
<dbReference type="EMBL" id="M94081">
    <property type="protein sequence ID" value="AAB86785.1"/>
    <property type="molecule type" value="Genomic_DNA"/>
</dbReference>
<organism evidence="1">
    <name type="scientific">Homo sapiens</name>
    <name type="common">Human</name>
    <dbReference type="NCBI Taxonomy" id="9606"/>
    <lineage>
        <taxon>Eukaryota</taxon>
        <taxon>Metazoa</taxon>
        <taxon>Chordata</taxon>
        <taxon>Craniata</taxon>
        <taxon>Vertebrata</taxon>
        <taxon>Euteleostomi</taxon>
        <taxon>Mammalia</taxon>
        <taxon>Eutheria</taxon>
        <taxon>Euarchontoglires</taxon>
        <taxon>Primates</taxon>
        <taxon>Haplorrhini</taxon>
        <taxon>Catarrhini</taxon>
        <taxon>Hominidae</taxon>
        <taxon>Homo</taxon>
    </lineage>
</organism>
<reference evidence="2" key="6">
    <citation type="submission" date="2005-09" db="EMBL/GenBank/DDBJ databases">
        <authorList>
            <person name="Mural R.J."/>
            <person name="Istrail S."/>
            <person name="Sutton G."/>
            <person name="Florea L."/>
            <person name="Halpern A.L."/>
            <person name="Mobarry C.M."/>
            <person name="Lippert R."/>
            <person name="Walenz B."/>
            <person name="Shatkay H."/>
            <person name="Dew I."/>
            <person name="Miller J.R."/>
            <person name="Flanigan M.J."/>
            <person name="Edwards N.J."/>
            <person name="Bolanos R."/>
            <person name="Fasulo D."/>
            <person name="Halldorsson B.V."/>
            <person name="Hannenhalli S."/>
            <person name="Turner R."/>
            <person name="Yooseph S."/>
            <person name="Lu F."/>
            <person name="Nusskern D.R."/>
            <person name="Shue B.C."/>
            <person name="Zheng X.H."/>
            <person name="Zhong F."/>
            <person name="Delcher A.L."/>
            <person name="Huson D.H."/>
            <person name="Kravitz S.A."/>
            <person name="Mouchard L."/>
            <person name="Reinert K."/>
            <person name="Remington K.A."/>
            <person name="Clark A.G."/>
            <person name="Waterman M.S."/>
            <person name="Eichler E.E."/>
            <person name="Adams M.D."/>
            <person name="Hunkapiller M.W."/>
            <person name="Myers E.W."/>
            <person name="Venter J.C."/>
        </authorList>
    </citation>
    <scope>NUCLEOTIDE SEQUENCE</scope>
</reference>
<proteinExistence type="predicted"/>
<dbReference type="HOGENOM" id="CLU_221942_0_2_1"/>
<dbReference type="UCSC" id="uc058zhc.1">
    <property type="organism name" value="human"/>
</dbReference>
<dbReference type="AGR" id="HGNC:12097"/>
<reference evidence="2" key="3">
    <citation type="journal article" date="2001" name="Science">
        <title>The sequence of the human genome.</title>
        <authorList>
            <person name="Venter J.C."/>
            <person name="Adams M.D."/>
            <person name="Myers E.W."/>
            <person name="Li P.W."/>
            <person name="Mural R.J."/>
            <person name="Sutton G.G."/>
            <person name="Smith H.O."/>
            <person name="Yandell M."/>
            <person name="Evans C.A."/>
            <person name="Holt R.A."/>
            <person name="Gocayne J.D."/>
            <person name="Amanatides P."/>
            <person name="Ballew R.M."/>
            <person name="Huson D.H."/>
            <person name="Wortman J.R."/>
            <person name="Zhang Q."/>
            <person name="Kodira C.D."/>
            <person name="Zheng X.H."/>
            <person name="Chen L."/>
            <person name="Skupski M."/>
            <person name="Subramanian G."/>
            <person name="Thomas P.D."/>
            <person name="Zhang J."/>
            <person name="Gabor Miklos G.L."/>
            <person name="Nelson C."/>
            <person name="Broder S."/>
            <person name="Clark A.G."/>
            <person name="Nadeau J."/>
            <person name="McKusick V.A."/>
            <person name="Zinder N."/>
            <person name="Levine A.J."/>
            <person name="Roberts R.J."/>
            <person name="Simon M."/>
            <person name="Slayman C."/>
            <person name="Hunkapiller M."/>
            <person name="Bolanos R."/>
            <person name="Delcher A."/>
            <person name="Dew I."/>
            <person name="Fasulo D."/>
            <person name="Flanigan M."/>
            <person name="Florea L."/>
            <person name="Halpern A."/>
            <person name="Hannenhalli S."/>
            <person name="Kravitz S."/>
            <person name="Levy S."/>
            <person name="Mobarry C."/>
            <person name="Reinert K."/>
            <person name="Remington K."/>
            <person name="Abu-Threideh J."/>
            <person name="Beasley E."/>
            <person name="Biddick K."/>
            <person name="Bonazzi V."/>
            <person name="Brandon R."/>
            <person name="Cargill M."/>
            <person name="Chandramouliswaran I."/>
            <person name="Charlab R."/>
            <person name="Chaturvedi K."/>
            <person name="Deng Z."/>
            <person name="Di Francesco V."/>
            <person name="Dunn P."/>
            <person name="Eilbeck K."/>
            <person name="Evangelista C."/>
            <person name="Gabrielian A.E."/>
            <person name="Gan W."/>
            <person name="Ge W."/>
            <person name="Gong F."/>
            <person name="Gu Z."/>
            <person name="Guan P."/>
            <person name="Heiman T.J."/>
            <person name="Higgins M.E."/>
            <person name="Ji R.R."/>
            <person name="Ke Z."/>
            <person name="Ketchum K.A."/>
            <person name="Lai Z."/>
            <person name="Lei Y."/>
            <person name="Li Z."/>
            <person name="Li J."/>
            <person name="Liang Y."/>
            <person name="Lin X."/>
            <person name="Lu F."/>
            <person name="Merkulov G.V."/>
            <person name="Milshina N."/>
            <person name="Moore H.M."/>
            <person name="Naik A.K."/>
            <person name="Narayan V.A."/>
            <person name="Neelam B."/>
            <person name="Nusskern D."/>
            <person name="Rusch D.B."/>
            <person name="Salzberg S."/>
            <person name="Shao W."/>
            <person name="Shue B."/>
            <person name="Sun J."/>
            <person name="Wang Z."/>
            <person name="Wang A."/>
            <person name="Wang X."/>
            <person name="Wang J."/>
            <person name="Wei M."/>
            <person name="Wides R."/>
            <person name="Xiao C."/>
            <person name="Yan C."/>
            <person name="Yao A."/>
            <person name="Ye J."/>
            <person name="Zhan M."/>
            <person name="Zhang W."/>
            <person name="Zhang H."/>
            <person name="Zhao Q."/>
            <person name="Zheng L."/>
            <person name="Zhong F."/>
            <person name="Zhong W."/>
            <person name="Zhu S."/>
            <person name="Zhao S."/>
            <person name="Gilbert D."/>
            <person name="Baumhueter S."/>
            <person name="Spier G."/>
            <person name="Carter C."/>
            <person name="Cravchik A."/>
            <person name="Woodage T."/>
            <person name="Ali F."/>
            <person name="An H."/>
            <person name="Awe A."/>
            <person name="Baldwin D."/>
            <person name="Baden H."/>
            <person name="Barnstead M."/>
            <person name="Barrow I."/>
            <person name="Beeson K."/>
            <person name="Busam D."/>
            <person name="Carver A."/>
            <person name="Center A."/>
            <person name="Cheng M.L."/>
            <person name="Curry L."/>
            <person name="Danaher S."/>
            <person name="Davenport L."/>
            <person name="Desilets R."/>
            <person name="Dietz S."/>
            <person name="Dodson K."/>
            <person name="Doup L."/>
            <person name="Ferriera S."/>
            <person name="Garg N."/>
            <person name="Gluecksmann A."/>
            <person name="Hart B."/>
            <person name="Haynes J."/>
            <person name="Haynes C."/>
            <person name="Heiner C."/>
            <person name="Hladun S."/>
            <person name="Hostin D."/>
            <person name="Houck J."/>
            <person name="Howland T."/>
            <person name="Ibegwam C."/>
            <person name="Johnson J."/>
            <person name="Kalush F."/>
            <person name="Kline L."/>
            <person name="Koduru S."/>
            <person name="Love A."/>
            <person name="Mann F."/>
            <person name="May D."/>
            <person name="McCawley S."/>
            <person name="McIntosh T."/>
            <person name="McMullen I."/>
            <person name="Moy M."/>
            <person name="Moy L."/>
            <person name="Murphy B."/>
            <person name="Nelson K."/>
            <person name="Pfannkoch C."/>
            <person name="Pratts E."/>
            <person name="Puri V."/>
            <person name="Qureshi H."/>
            <person name="Reardon M."/>
            <person name="Rodriguez R."/>
            <person name="Rogers Y.H."/>
            <person name="Romblad D."/>
            <person name="Ruhfel B."/>
            <person name="Scott R."/>
            <person name="Sitter C."/>
            <person name="Smallwood M."/>
            <person name="Stewart E."/>
            <person name="Strong R."/>
            <person name="Suh E."/>
            <person name="Thomas R."/>
            <person name="Tint N.N."/>
            <person name="Tse S."/>
            <person name="Vech C."/>
            <person name="Wang G."/>
            <person name="Wetter J."/>
            <person name="Williams S."/>
            <person name="Williams M."/>
            <person name="Windsor S."/>
            <person name="Winn-Deen E."/>
            <person name="Wolfe K."/>
            <person name="Zaveri J."/>
            <person name="Zaveri K."/>
            <person name="Abril J.F."/>
            <person name="Guigo R."/>
            <person name="Campbell M.J."/>
            <person name="Sjolander K.V."/>
            <person name="Karlak B."/>
            <person name="Kejariwal A."/>
            <person name="Mi H."/>
            <person name="Lazareva B."/>
            <person name="Hatton T."/>
            <person name="Narechania A."/>
            <person name="Diemer K."/>
            <person name="Muruganujan A."/>
            <person name="Guo N."/>
            <person name="Sato S."/>
            <person name="Bafna V."/>
            <person name="Istrail S."/>
            <person name="Lippert R."/>
            <person name="Schwartz R."/>
            <person name="Walenz B."/>
            <person name="Yooseph S."/>
            <person name="Allen D."/>
            <person name="Basu A."/>
            <person name="Baxendale J."/>
            <person name="Blick L."/>
            <person name="Caminha M."/>
            <person name="Carnes-Stine J."/>
            <person name="Caulk P."/>
            <person name="Chiang Y.H."/>
            <person name="Coyne M."/>
            <person name="Dahlke C."/>
            <person name="Mays A."/>
            <person name="Dombroski M."/>
            <person name="Donnelly M."/>
            <person name="Ely D."/>
            <person name="Esparham S."/>
            <person name="Fosler C."/>
            <person name="Gire H."/>
            <person name="Glanowski S."/>
            <person name="Glasser K."/>
            <person name="Glodek A."/>
            <person name="Gorokhov M."/>
            <person name="Graham K."/>
            <person name="Gropman B."/>
            <person name="Harris M."/>
            <person name="Heil J."/>
            <person name="Henderson S."/>
            <person name="Hoover J."/>
            <person name="Jennings D."/>
            <person name="Jordan C."/>
            <person name="Jordan J."/>
            <person name="Kasha J."/>
            <person name="Kagan L."/>
            <person name="Kraft C."/>
            <person name="Levitsky A."/>
            <person name="Lewis M."/>
            <person name="Liu X."/>
            <person name="Lopez J."/>
            <person name="Ma D."/>
            <person name="Majoros W."/>
            <person name="McDaniel J."/>
            <person name="Murphy S."/>
            <person name="Newman M."/>
            <person name="Nguyen T."/>
            <person name="Nguyen N."/>
            <person name="Nodell M."/>
            <person name="Pan S."/>
            <person name="Peck J."/>
            <person name="Peterson M."/>
            <person name="Rowe W."/>
            <person name="Sanders R."/>
            <person name="Scott J."/>
            <person name="Simpson M."/>
            <person name="Smith T."/>
            <person name="Sprague A."/>
            <person name="Stockwell T."/>
            <person name="Turner R."/>
            <person name="Venter E."/>
            <person name="Wang M."/>
            <person name="Wen M."/>
            <person name="Wu D."/>
            <person name="Wu M."/>
            <person name="Xia A."/>
            <person name="Zandieh A."/>
            <person name="Zhu X."/>
        </authorList>
    </citation>
    <scope>NUCLEOTIDE SEQUENCE</scope>
</reference>
<evidence type="ECO:0000313" key="3">
    <source>
        <dbReference type="Ensembl" id="ENSP00000451766.1"/>
    </source>
</evidence>
<reference evidence="3 4" key="4">
    <citation type="journal article" date="2003" name="Nature">
        <title>The DNA sequence and analysis of human chromosome 14.</title>
        <authorList>
            <person name="Heilig R."/>
            <person name="Eckenberg R."/>
            <person name="Petit J.L."/>
            <person name="Fonknechten N."/>
            <person name="Da Silva C."/>
            <person name="Cattolico L."/>
            <person name="Levy M."/>
            <person name="Barbe V."/>
            <person name="de Berardinis V."/>
            <person name="Ureta-Vidal A."/>
            <person name="Pelletier E."/>
            <person name="Vico V."/>
            <person name="Anthouard V."/>
            <person name="Rowen L."/>
            <person name="Madan A."/>
            <person name="Qin S."/>
            <person name="Sun H."/>
            <person name="Du H."/>
            <person name="Pepin K."/>
            <person name="Artiguenave F."/>
            <person name="Robert C."/>
            <person name="Cruaud C."/>
            <person name="Bruls T."/>
            <person name="Jaillon O."/>
            <person name="Friedlander L."/>
            <person name="Samson G."/>
            <person name="Brottier P."/>
            <person name="Cure S."/>
            <person name="Segurens B."/>
            <person name="Aniere F."/>
            <person name="Samain S."/>
            <person name="Crespeau H."/>
            <person name="Abbasi N."/>
            <person name="Aiach N."/>
            <person name="Boscus D."/>
            <person name="Dickhoff R."/>
            <person name="Dors M."/>
            <person name="Dubois I."/>
            <person name="Friedman C."/>
            <person name="Gouyvenoux M."/>
            <person name="James R."/>
            <person name="Madan A."/>
            <person name="Mairey-Estrada B."/>
            <person name="Mangenot S."/>
            <person name="Martins N."/>
            <person name="Menard M."/>
            <person name="Oztas S."/>
            <person name="Ratcliffe A."/>
            <person name="Shaffer T."/>
            <person name="Trask B."/>
            <person name="Vacherie B."/>
            <person name="Bellemere C."/>
            <person name="Belser C."/>
            <person name="Besnard-Gonnet M."/>
            <person name="Bartol-Mavel D."/>
            <person name="Boutard M."/>
            <person name="Briez-Silla S."/>
            <person name="Combette S."/>
            <person name="Dufosse-Laurent V."/>
            <person name="Ferron C."/>
            <person name="Lechaplais C."/>
            <person name="Louesse C."/>
            <person name="Muselet D."/>
            <person name="Magdelenat G."/>
            <person name="Pateau E."/>
            <person name="Petit E."/>
            <person name="Sirvain-Trukniewicz P."/>
            <person name="Trybou A."/>
            <person name="Vega-Czarny N."/>
            <person name="Bataille E."/>
            <person name="Bluet E."/>
            <person name="Bordelais I."/>
            <person name="Dubois M."/>
            <person name="Dumont C."/>
            <person name="Guerin T."/>
            <person name="Haffray S."/>
            <person name="Hammadi R."/>
            <person name="Muanga J."/>
            <person name="Pellouin V."/>
            <person name="Robert D."/>
            <person name="Wunderle E."/>
            <person name="Gauguet G."/>
            <person name="Roy A."/>
            <person name="Sainte-Marthe L."/>
            <person name="Verdier J."/>
            <person name="Verdier-Discala C."/>
            <person name="Hillier L."/>
            <person name="Fulton L."/>
            <person name="McPherson J."/>
            <person name="Matsuda F."/>
            <person name="Wilson R."/>
            <person name="Scarpelli C."/>
            <person name="Gyapay G."/>
            <person name="Wincker P."/>
            <person name="Saurin W."/>
            <person name="Quetier F."/>
            <person name="Waterston R."/>
            <person name="Hood L."/>
            <person name="Weissenbach J."/>
        </authorList>
    </citation>
    <scope>NUCLEOTIDE SEQUENCE [LARGE SCALE GENOMIC DNA]</scope>
</reference>
<dbReference type="Bgee" id="ENSG00000211880">
    <property type="expression patterns" value="Expressed in granulocyte and 68 other cell types or tissues"/>
</dbReference>
<dbReference type="HGNC" id="HGNC:12097">
    <property type="gene designation" value="TRAJ9"/>
</dbReference>
<dbReference type="GeneCards" id="TRAJ9"/>
<reference evidence="3" key="5">
    <citation type="journal article" date="2004" name="Nature">
        <title>Finishing the euchromatic sequence of the human genome.</title>
        <authorList>
            <consortium name="International Human Genome Sequencing Consortium"/>
        </authorList>
    </citation>
    <scope>NUCLEOTIDE SEQUENCE [LARGE SCALE GENOMIC DNA]</scope>
</reference>
<reference evidence="1" key="1">
    <citation type="journal article" date="1994" name="Genomics">
        <title>The human T-cell receptor TCRAC/TCRDC (C alpha/C delta) region: organization, sequence, and evolution of 97.6 kb of DNA.</title>
        <authorList>
            <person name="Koop B.F."/>
            <person name="Rowen L."/>
            <person name="Wang K."/>
            <person name="Kuo C.L."/>
            <person name="Seto D."/>
            <person name="Lenstra J.A."/>
            <person name="Howard S."/>
            <person name="Shan W."/>
            <person name="Deshpande P."/>
            <person name="Hood L."/>
        </authorList>
    </citation>
    <scope>NUCLEOTIDE SEQUENCE</scope>
</reference>
<name>A0N4Z8_HUMAN</name>